<dbReference type="InterPro" id="IPR001608">
    <property type="entry name" value="Ala_racemase_N"/>
</dbReference>
<dbReference type="Gene3D" id="3.20.20.10">
    <property type="entry name" value="Alanine racemase"/>
    <property type="match status" value="1"/>
</dbReference>
<dbReference type="InterPro" id="IPR011078">
    <property type="entry name" value="PyrdxlP_homeostasis"/>
</dbReference>
<comment type="function">
    <text evidence="2">Pyridoxal 5'-phosphate (PLP)-binding protein, which is involved in PLP homeostasis.</text>
</comment>
<proteinExistence type="inferred from homology"/>
<dbReference type="PROSITE" id="PS01211">
    <property type="entry name" value="UPF0001"/>
    <property type="match status" value="1"/>
</dbReference>
<protein>
    <recommendedName>
        <fullName evidence="2">Pyridoxal phosphate homeostasis protein</fullName>
        <shortName evidence="2">PLP homeostasis protein</shortName>
    </recommendedName>
</protein>
<feature type="domain" description="Alanine racemase N-terminal" evidence="5">
    <location>
        <begin position="11"/>
        <end position="225"/>
    </location>
</feature>
<evidence type="ECO:0000256" key="3">
    <source>
        <dbReference type="PIRSR" id="PIRSR004848-1"/>
    </source>
</evidence>
<gene>
    <name evidence="6" type="ORF">A8C75_01400</name>
</gene>
<feature type="modified residue" description="N6-(pyridoxal phosphate)lysine" evidence="2 3">
    <location>
        <position position="36"/>
    </location>
</feature>
<dbReference type="OrthoDB" id="9804072at2"/>
<dbReference type="PANTHER" id="PTHR10146:SF14">
    <property type="entry name" value="PYRIDOXAL PHOSPHATE HOMEOSTASIS PROTEIN"/>
    <property type="match status" value="1"/>
</dbReference>
<name>A0A1A9ETR3_9GAMM</name>
<dbReference type="HAMAP" id="MF_02087">
    <property type="entry name" value="PLP_homeostasis"/>
    <property type="match status" value="1"/>
</dbReference>
<dbReference type="KEGG" id="mars:A8C75_01400"/>
<dbReference type="FunFam" id="3.20.20.10:FF:000018">
    <property type="entry name" value="Pyridoxal phosphate homeostasis protein"/>
    <property type="match status" value="1"/>
</dbReference>
<dbReference type="PANTHER" id="PTHR10146">
    <property type="entry name" value="PROLINE SYNTHETASE CO-TRANSCRIBED BACTERIAL HOMOLOG PROTEIN"/>
    <property type="match status" value="1"/>
</dbReference>
<organism evidence="6 7">
    <name type="scientific">Marinobacterium aestuarii</name>
    <dbReference type="NCBI Taxonomy" id="1821621"/>
    <lineage>
        <taxon>Bacteria</taxon>
        <taxon>Pseudomonadati</taxon>
        <taxon>Pseudomonadota</taxon>
        <taxon>Gammaproteobacteria</taxon>
        <taxon>Oceanospirillales</taxon>
        <taxon>Oceanospirillaceae</taxon>
        <taxon>Marinobacterium</taxon>
    </lineage>
</organism>
<evidence type="ECO:0000313" key="7">
    <source>
        <dbReference type="Proteomes" id="UP000078070"/>
    </source>
</evidence>
<dbReference type="EMBL" id="CP015839">
    <property type="protein sequence ID" value="ANG61247.1"/>
    <property type="molecule type" value="Genomic_DNA"/>
</dbReference>
<dbReference type="Proteomes" id="UP000078070">
    <property type="component" value="Chromosome"/>
</dbReference>
<dbReference type="RefSeq" id="WP_067377054.1">
    <property type="nucleotide sequence ID" value="NZ_CP015839.1"/>
</dbReference>
<comment type="cofactor">
    <cofactor evidence="3">
        <name>pyridoxal 5'-phosphate</name>
        <dbReference type="ChEBI" id="CHEBI:597326"/>
    </cofactor>
</comment>
<dbReference type="InterPro" id="IPR029066">
    <property type="entry name" value="PLP-binding_barrel"/>
</dbReference>
<dbReference type="Pfam" id="PF01168">
    <property type="entry name" value="Ala_racemase_N"/>
    <property type="match status" value="1"/>
</dbReference>
<dbReference type="NCBIfam" id="TIGR00044">
    <property type="entry name" value="YggS family pyridoxal phosphate-dependent enzyme"/>
    <property type="match status" value="1"/>
</dbReference>
<evidence type="ECO:0000259" key="5">
    <source>
        <dbReference type="Pfam" id="PF01168"/>
    </source>
</evidence>
<dbReference type="AlphaFoldDB" id="A0A1A9ETR3"/>
<evidence type="ECO:0000313" key="6">
    <source>
        <dbReference type="EMBL" id="ANG61247.1"/>
    </source>
</evidence>
<keyword evidence="1 2" id="KW-0663">Pyridoxal phosphate</keyword>
<reference evidence="7" key="1">
    <citation type="submission" date="2016-05" db="EMBL/GenBank/DDBJ databases">
        <authorList>
            <person name="Baek K."/>
            <person name="Yang S.-J."/>
        </authorList>
    </citation>
    <scope>NUCLEOTIDE SEQUENCE [LARGE SCALE GENOMIC DNA]</scope>
    <source>
        <strain evidence="7">ST58-10</strain>
    </source>
</reference>
<sequence>MKNIVDNICAVRAQITRAAHLTERPPQSIQLLAVSKTRQADELRQAFAAGQHAFGENYLQEGLDKIAALADLAIEWHFIGPIQSNKTRQIAEHFHWVHSVDRLKVARRLSEQRPPGLPPLNVCLQVNISAEASKSGCLPDAVLELARQVAQLPGLQLRGLMAIPAVSTDAQLQQQAFAALRTLLQQLQTELPQLDTLSMGMSGDMEAAIAEGASIVRIGTAIFGPRTYPSNTQEDSL</sequence>
<comment type="similarity">
    <text evidence="2 4">Belongs to the pyridoxal phosphate-binding protein YggS/PROSC family.</text>
</comment>
<dbReference type="SUPFAM" id="SSF51419">
    <property type="entry name" value="PLP-binding barrel"/>
    <property type="match status" value="1"/>
</dbReference>
<evidence type="ECO:0000256" key="4">
    <source>
        <dbReference type="RuleBase" id="RU004514"/>
    </source>
</evidence>
<dbReference type="GO" id="GO:0030170">
    <property type="term" value="F:pyridoxal phosphate binding"/>
    <property type="evidence" value="ECO:0007669"/>
    <property type="project" value="UniProtKB-UniRule"/>
</dbReference>
<dbReference type="PIRSF" id="PIRSF004848">
    <property type="entry name" value="YBL036c_PLPDEIII"/>
    <property type="match status" value="1"/>
</dbReference>
<keyword evidence="7" id="KW-1185">Reference proteome</keyword>
<evidence type="ECO:0000256" key="2">
    <source>
        <dbReference type="HAMAP-Rule" id="MF_02087"/>
    </source>
</evidence>
<dbReference type="CDD" id="cd06824">
    <property type="entry name" value="PLPDE_III_Yggs_like"/>
    <property type="match status" value="1"/>
</dbReference>
<reference evidence="6 7" key="2">
    <citation type="journal article" date="2018" name="Int. J. Syst. Evol. Microbiol.">
        <title>Marinobacterium aestuarii sp. nov., a benzene-degrading marine bacterium isolated from estuary sediment.</title>
        <authorList>
            <person name="Bae S.S."/>
            <person name="Jung J."/>
            <person name="Chung D."/>
            <person name="Baek K."/>
        </authorList>
    </citation>
    <scope>NUCLEOTIDE SEQUENCE [LARGE SCALE GENOMIC DNA]</scope>
    <source>
        <strain evidence="6 7">ST58-10</strain>
    </source>
</reference>
<dbReference type="STRING" id="1821621.A8C75_01400"/>
<evidence type="ECO:0000256" key="1">
    <source>
        <dbReference type="ARBA" id="ARBA00022898"/>
    </source>
</evidence>
<accession>A0A1A9ETR3</accession>